<accession>A0ABQ2GC42</accession>
<dbReference type="EMBL" id="BMOL01000010">
    <property type="protein sequence ID" value="GGL85069.1"/>
    <property type="molecule type" value="Genomic_DNA"/>
</dbReference>
<evidence type="ECO:0000313" key="2">
    <source>
        <dbReference type="Proteomes" id="UP000639973"/>
    </source>
</evidence>
<gene>
    <name evidence="1" type="ORF">GCM10010840_23730</name>
</gene>
<reference evidence="2" key="1">
    <citation type="journal article" date="2019" name="Int. J. Syst. Evol. Microbiol.">
        <title>The Global Catalogue of Microorganisms (GCM) 10K type strain sequencing project: providing services to taxonomists for standard genome sequencing and annotation.</title>
        <authorList>
            <consortium name="The Broad Institute Genomics Platform"/>
            <consortium name="The Broad Institute Genome Sequencing Center for Infectious Disease"/>
            <person name="Wu L."/>
            <person name="Ma J."/>
        </authorList>
    </citation>
    <scope>NUCLEOTIDE SEQUENCE [LARGE SCALE GENOMIC DNA]</scope>
    <source>
        <strain evidence="2">JCM 15442</strain>
    </source>
</reference>
<sequence length="49" mass="5436">MLASPETHECSPPLQVCPESLNRALLAEEHRQILKLVGRLRWASGGARN</sequence>
<name>A0ABQ2GC42_9DEIO</name>
<evidence type="ECO:0000313" key="1">
    <source>
        <dbReference type="EMBL" id="GGL85069.1"/>
    </source>
</evidence>
<organism evidence="1 2">
    <name type="scientific">Deinococcus aerolatus</name>
    <dbReference type="NCBI Taxonomy" id="522487"/>
    <lineage>
        <taxon>Bacteria</taxon>
        <taxon>Thermotogati</taxon>
        <taxon>Deinococcota</taxon>
        <taxon>Deinococci</taxon>
        <taxon>Deinococcales</taxon>
        <taxon>Deinococcaceae</taxon>
        <taxon>Deinococcus</taxon>
    </lineage>
</organism>
<proteinExistence type="predicted"/>
<comment type="caution">
    <text evidence="1">The sequence shown here is derived from an EMBL/GenBank/DDBJ whole genome shotgun (WGS) entry which is preliminary data.</text>
</comment>
<protein>
    <submittedName>
        <fullName evidence="1">Uncharacterized protein</fullName>
    </submittedName>
</protein>
<dbReference type="Proteomes" id="UP000639973">
    <property type="component" value="Unassembled WGS sequence"/>
</dbReference>
<keyword evidence="2" id="KW-1185">Reference proteome</keyword>